<proteinExistence type="predicted"/>
<dbReference type="EMBL" id="LGTZ01002579">
    <property type="protein sequence ID" value="OJD12534.1"/>
    <property type="molecule type" value="Genomic_DNA"/>
</dbReference>
<accession>A0A1J9P8Y7</accession>
<sequence length="91" mass="10391">MNQQACEEAKAGLDAYYKVAVKTFVDNVCRQVIERNLVRKLQRIFTPEMILQFDLENVSSIASEPGSRQDRRKGLKMLESGLRESLVELGM</sequence>
<evidence type="ECO:0000313" key="2">
    <source>
        <dbReference type="EMBL" id="OJD12534.1"/>
    </source>
</evidence>
<dbReference type="OrthoDB" id="415706at2759"/>
<keyword evidence="3" id="KW-1185">Reference proteome</keyword>
<evidence type="ECO:0000259" key="1">
    <source>
        <dbReference type="PROSITE" id="PS51388"/>
    </source>
</evidence>
<dbReference type="AlphaFoldDB" id="A0A1J9P8Y7"/>
<dbReference type="STRING" id="1658174.A0A1J9P8Y7"/>
<organism evidence="2 3">
    <name type="scientific">Blastomyces percursus</name>
    <dbReference type="NCBI Taxonomy" id="1658174"/>
    <lineage>
        <taxon>Eukaryota</taxon>
        <taxon>Fungi</taxon>
        <taxon>Dikarya</taxon>
        <taxon>Ascomycota</taxon>
        <taxon>Pezizomycotina</taxon>
        <taxon>Eurotiomycetes</taxon>
        <taxon>Eurotiomycetidae</taxon>
        <taxon>Onygenales</taxon>
        <taxon>Ajellomycetaceae</taxon>
        <taxon>Blastomyces</taxon>
    </lineage>
</organism>
<protein>
    <recommendedName>
        <fullName evidence="1">GED domain-containing protein</fullName>
    </recommendedName>
</protein>
<evidence type="ECO:0000313" key="3">
    <source>
        <dbReference type="Proteomes" id="UP000242791"/>
    </source>
</evidence>
<feature type="domain" description="GED" evidence="1">
    <location>
        <begin position="6"/>
        <end position="91"/>
    </location>
</feature>
<dbReference type="PROSITE" id="PS51388">
    <property type="entry name" value="GED"/>
    <property type="match status" value="1"/>
</dbReference>
<gene>
    <name evidence="2" type="ORF">ACJ73_09332</name>
</gene>
<reference evidence="2 3" key="1">
    <citation type="submission" date="2015-08" db="EMBL/GenBank/DDBJ databases">
        <title>Emmonsia species relationships and genome sequence.</title>
        <authorList>
            <person name="Cuomo C.A."/>
            <person name="Schwartz I.S."/>
            <person name="Kenyon C."/>
            <person name="De Hoog G.S."/>
            <person name="Govender N.P."/>
            <person name="Botha A."/>
            <person name="Moreno L."/>
            <person name="De Vries M."/>
            <person name="Munoz J.F."/>
            <person name="Stielow J.B."/>
        </authorList>
    </citation>
    <scope>NUCLEOTIDE SEQUENCE [LARGE SCALE GENOMIC DNA]</scope>
    <source>
        <strain evidence="2 3">EI222</strain>
    </source>
</reference>
<comment type="caution">
    <text evidence="2">The sequence shown here is derived from an EMBL/GenBank/DDBJ whole genome shotgun (WGS) entry which is preliminary data.</text>
</comment>
<dbReference type="VEuPathDB" id="FungiDB:ACJ73_09332"/>
<name>A0A1J9P8Y7_9EURO</name>
<dbReference type="InterPro" id="IPR020850">
    <property type="entry name" value="GED_dom"/>
</dbReference>
<dbReference type="Proteomes" id="UP000242791">
    <property type="component" value="Unassembled WGS sequence"/>
</dbReference>